<organism evidence="1 2">
    <name type="scientific">Nezara viridula</name>
    <name type="common">Southern green stink bug</name>
    <name type="synonym">Cimex viridulus</name>
    <dbReference type="NCBI Taxonomy" id="85310"/>
    <lineage>
        <taxon>Eukaryota</taxon>
        <taxon>Metazoa</taxon>
        <taxon>Ecdysozoa</taxon>
        <taxon>Arthropoda</taxon>
        <taxon>Hexapoda</taxon>
        <taxon>Insecta</taxon>
        <taxon>Pterygota</taxon>
        <taxon>Neoptera</taxon>
        <taxon>Paraneoptera</taxon>
        <taxon>Hemiptera</taxon>
        <taxon>Heteroptera</taxon>
        <taxon>Panheteroptera</taxon>
        <taxon>Pentatomomorpha</taxon>
        <taxon>Pentatomoidea</taxon>
        <taxon>Pentatomidae</taxon>
        <taxon>Pentatominae</taxon>
        <taxon>Nezara</taxon>
    </lineage>
</organism>
<dbReference type="Proteomes" id="UP001152798">
    <property type="component" value="Chromosome 7"/>
</dbReference>
<dbReference type="AlphaFoldDB" id="A0A9P0HQN2"/>
<protein>
    <submittedName>
        <fullName evidence="1">Uncharacterized protein</fullName>
    </submittedName>
</protein>
<evidence type="ECO:0000313" key="2">
    <source>
        <dbReference type="Proteomes" id="UP001152798"/>
    </source>
</evidence>
<name>A0A9P0HQN2_NEZVI</name>
<dbReference type="EMBL" id="OV725083">
    <property type="protein sequence ID" value="CAH1407220.1"/>
    <property type="molecule type" value="Genomic_DNA"/>
</dbReference>
<reference evidence="1" key="1">
    <citation type="submission" date="2022-01" db="EMBL/GenBank/DDBJ databases">
        <authorList>
            <person name="King R."/>
        </authorList>
    </citation>
    <scope>NUCLEOTIDE SEQUENCE</scope>
</reference>
<gene>
    <name evidence="1" type="ORF">NEZAVI_LOCUS14997</name>
</gene>
<accession>A0A9P0HQN2</accession>
<sequence>MVDVEPSAAVQGRHSCVIADVDVTPFTRSSRLVHLLVVYLSHMEINWKIRVAVVEVKGRPTTRDFPHFPTTTVWTPRSFFRLPDLSLCLLSFGHSINNDSESFSNDK</sequence>
<evidence type="ECO:0000313" key="1">
    <source>
        <dbReference type="EMBL" id="CAH1407220.1"/>
    </source>
</evidence>
<keyword evidence="2" id="KW-1185">Reference proteome</keyword>
<proteinExistence type="predicted"/>